<keyword evidence="4" id="KW-1185">Reference proteome</keyword>
<feature type="region of interest" description="Disordered" evidence="1">
    <location>
        <begin position="22"/>
        <end position="42"/>
    </location>
</feature>
<feature type="signal peptide" evidence="2">
    <location>
        <begin position="1"/>
        <end position="18"/>
    </location>
</feature>
<gene>
    <name evidence="3" type="ORF">AVEN_74195_1</name>
</gene>
<evidence type="ECO:0000313" key="4">
    <source>
        <dbReference type="Proteomes" id="UP000499080"/>
    </source>
</evidence>
<dbReference type="Proteomes" id="UP000499080">
    <property type="component" value="Unassembled WGS sequence"/>
</dbReference>
<comment type="caution">
    <text evidence="3">The sequence shown here is derived from an EMBL/GenBank/DDBJ whole genome shotgun (WGS) entry which is preliminary data.</text>
</comment>
<keyword evidence="2" id="KW-0732">Signal</keyword>
<sequence length="112" mass="12900">MFLLHLLVFGIRIEITNFSEWSSHPRGESRERGVQTSNQLQRGSFNSDKCGLLRKCGIRWAISKRQTLSASSVTRNSRRRGVVVCYRSIAKSRFVVFPISPDNQHFTVKIFL</sequence>
<feature type="compositionally biased region" description="Basic and acidic residues" evidence="1">
    <location>
        <begin position="23"/>
        <end position="33"/>
    </location>
</feature>
<feature type="chain" id="PRO_5021497867" description="Secreted protein" evidence="2">
    <location>
        <begin position="19"/>
        <end position="112"/>
    </location>
</feature>
<accession>A0A4Y2IBL9</accession>
<protein>
    <recommendedName>
        <fullName evidence="5">Secreted protein</fullName>
    </recommendedName>
</protein>
<dbReference type="EMBL" id="BGPR01002536">
    <property type="protein sequence ID" value="GBM75111.1"/>
    <property type="molecule type" value="Genomic_DNA"/>
</dbReference>
<name>A0A4Y2IBL9_ARAVE</name>
<evidence type="ECO:0000256" key="2">
    <source>
        <dbReference type="SAM" id="SignalP"/>
    </source>
</evidence>
<evidence type="ECO:0008006" key="5">
    <source>
        <dbReference type="Google" id="ProtNLM"/>
    </source>
</evidence>
<evidence type="ECO:0000313" key="3">
    <source>
        <dbReference type="EMBL" id="GBM75111.1"/>
    </source>
</evidence>
<dbReference type="AlphaFoldDB" id="A0A4Y2IBL9"/>
<reference evidence="3 4" key="1">
    <citation type="journal article" date="2019" name="Sci. Rep.">
        <title>Orb-weaving spider Araneus ventricosus genome elucidates the spidroin gene catalogue.</title>
        <authorList>
            <person name="Kono N."/>
            <person name="Nakamura H."/>
            <person name="Ohtoshi R."/>
            <person name="Moran D.A.P."/>
            <person name="Shinohara A."/>
            <person name="Yoshida Y."/>
            <person name="Fujiwara M."/>
            <person name="Mori M."/>
            <person name="Tomita M."/>
            <person name="Arakawa K."/>
        </authorList>
    </citation>
    <scope>NUCLEOTIDE SEQUENCE [LARGE SCALE GENOMIC DNA]</scope>
</reference>
<organism evidence="3 4">
    <name type="scientific">Araneus ventricosus</name>
    <name type="common">Orbweaver spider</name>
    <name type="synonym">Epeira ventricosa</name>
    <dbReference type="NCBI Taxonomy" id="182803"/>
    <lineage>
        <taxon>Eukaryota</taxon>
        <taxon>Metazoa</taxon>
        <taxon>Ecdysozoa</taxon>
        <taxon>Arthropoda</taxon>
        <taxon>Chelicerata</taxon>
        <taxon>Arachnida</taxon>
        <taxon>Araneae</taxon>
        <taxon>Araneomorphae</taxon>
        <taxon>Entelegynae</taxon>
        <taxon>Araneoidea</taxon>
        <taxon>Araneidae</taxon>
        <taxon>Araneus</taxon>
    </lineage>
</organism>
<evidence type="ECO:0000256" key="1">
    <source>
        <dbReference type="SAM" id="MobiDB-lite"/>
    </source>
</evidence>
<proteinExistence type="predicted"/>